<dbReference type="RefSeq" id="WP_254760457.1">
    <property type="nucleotide sequence ID" value="NZ_JANCLT010000012.1"/>
</dbReference>
<comment type="caution">
    <text evidence="2">The sequence shown here is derived from an EMBL/GenBank/DDBJ whole genome shotgun (WGS) entry which is preliminary data.</text>
</comment>
<dbReference type="AlphaFoldDB" id="A0AA42BRM3"/>
<keyword evidence="1" id="KW-0175">Coiled coil</keyword>
<reference evidence="2" key="1">
    <citation type="submission" date="2022-07" db="EMBL/GenBank/DDBJ databases">
        <authorList>
            <person name="Li W.-J."/>
            <person name="Deng Q.-Q."/>
        </authorList>
    </citation>
    <scope>NUCLEOTIDE SEQUENCE</scope>
    <source>
        <strain evidence="2">SYSU M60031</strain>
    </source>
</reference>
<organism evidence="2 3">
    <name type="scientific">Ectobacillus ponti</name>
    <dbReference type="NCBI Taxonomy" id="2961894"/>
    <lineage>
        <taxon>Bacteria</taxon>
        <taxon>Bacillati</taxon>
        <taxon>Bacillota</taxon>
        <taxon>Bacilli</taxon>
        <taxon>Bacillales</taxon>
        <taxon>Bacillaceae</taxon>
        <taxon>Ectobacillus</taxon>
    </lineage>
</organism>
<evidence type="ECO:0000313" key="3">
    <source>
        <dbReference type="Proteomes" id="UP001156102"/>
    </source>
</evidence>
<name>A0AA42BRM3_9BACI</name>
<protein>
    <submittedName>
        <fullName evidence="2">Uncharacterized protein</fullName>
    </submittedName>
</protein>
<evidence type="ECO:0000313" key="2">
    <source>
        <dbReference type="EMBL" id="MCP8970541.1"/>
    </source>
</evidence>
<feature type="coiled-coil region" evidence="1">
    <location>
        <begin position="42"/>
        <end position="76"/>
    </location>
</feature>
<evidence type="ECO:0000256" key="1">
    <source>
        <dbReference type="SAM" id="Coils"/>
    </source>
</evidence>
<dbReference type="Proteomes" id="UP001156102">
    <property type="component" value="Unassembled WGS sequence"/>
</dbReference>
<gene>
    <name evidence="2" type="ORF">NK662_18650</name>
</gene>
<dbReference type="EMBL" id="JANCLT010000012">
    <property type="protein sequence ID" value="MCP8970541.1"/>
    <property type="molecule type" value="Genomic_DNA"/>
</dbReference>
<proteinExistence type="predicted"/>
<accession>A0AA42BRM3</accession>
<sequence length="131" mass="15237">MTREPYSLEMQRGLVTFLRVTIDVQRQQRFFEGSLQQMGFKTEGMQEVLQKAEEILQQMEKEAAVLQAAIREQERYVKERQQDAKLYRNMMKTHRDVEDIAEYRGKHEAADDAAEAAALVLEVLKGVPYGK</sequence>
<keyword evidence="3" id="KW-1185">Reference proteome</keyword>